<evidence type="ECO:0000259" key="1">
    <source>
        <dbReference type="Pfam" id="PF13472"/>
    </source>
</evidence>
<evidence type="ECO:0000313" key="3">
    <source>
        <dbReference type="Proteomes" id="UP000318815"/>
    </source>
</evidence>
<protein>
    <recommendedName>
        <fullName evidence="1">SGNH hydrolase-type esterase domain-containing protein</fullName>
    </recommendedName>
</protein>
<dbReference type="SUPFAM" id="SSF52266">
    <property type="entry name" value="SGNH hydrolase"/>
    <property type="match status" value="1"/>
</dbReference>
<dbReference type="PANTHER" id="PTHR30383">
    <property type="entry name" value="THIOESTERASE 1/PROTEASE 1/LYSOPHOSPHOLIPASE L1"/>
    <property type="match status" value="1"/>
</dbReference>
<dbReference type="EMBL" id="VOHS01000008">
    <property type="protein sequence ID" value="TWW00501.1"/>
    <property type="molecule type" value="Genomic_DNA"/>
</dbReference>
<dbReference type="InterPro" id="IPR051532">
    <property type="entry name" value="Ester_Hydrolysis_Enzymes"/>
</dbReference>
<dbReference type="RefSeq" id="WP_146305094.1">
    <property type="nucleotide sequence ID" value="NZ_VOHS01000008.1"/>
</dbReference>
<dbReference type="PANTHER" id="PTHR30383:SF29">
    <property type="entry name" value="SGNH HYDROLASE-TYPE ESTERASE DOMAIN-CONTAINING PROTEIN"/>
    <property type="match status" value="1"/>
</dbReference>
<sequence length="424" mass="47350">MNISSWNASKKGIISLFTGVLTTISSVVAGQSNTIAQDTALFRFFKALHHADSNVVSVLHLGDSHIQAGFFPFTTAFFLQQDFGSAGRGWVFPYNLANTNGPSDYRWNSTGRWDVDKIIDRNKSTDILGPGAIVLTSRNEAPALAYNGREEDEKMDNNIRQAELFYDAGTNDAPVTIPGAGVDISATPFEGAGTTLRKASVTFPEAVQSFQVRWDRQNTQPFRFYGALLQNGHNGVLYSAVGINGAMFQHYNDNNNTLVSEMEVMQPQLVVISLGTNEAYGALNAQAFRTQMDDAVKMIRKYQPNACIVMTTPPECKRVSKKAYRKKVGKKYKTYYRIAYYPNPYIAVVTQQMMSYCRENGLACWNFNAVNKTMTKAFAGAWAGDHVHFNARGYQLQGKLLYEALRNSYDKYLKVEKTHKNIAE</sequence>
<evidence type="ECO:0000313" key="2">
    <source>
        <dbReference type="EMBL" id="TWW00501.1"/>
    </source>
</evidence>
<dbReference type="Pfam" id="PF13472">
    <property type="entry name" value="Lipase_GDSL_2"/>
    <property type="match status" value="1"/>
</dbReference>
<dbReference type="Proteomes" id="UP000318815">
    <property type="component" value="Unassembled WGS sequence"/>
</dbReference>
<accession>A0A5C6LTA3</accession>
<dbReference type="InterPro" id="IPR013830">
    <property type="entry name" value="SGNH_hydro"/>
</dbReference>
<feature type="domain" description="SGNH hydrolase-type esterase" evidence="1">
    <location>
        <begin position="217"/>
        <end position="396"/>
    </location>
</feature>
<keyword evidence="3" id="KW-1185">Reference proteome</keyword>
<dbReference type="AlphaFoldDB" id="A0A5C6LTA3"/>
<dbReference type="OrthoDB" id="9764375at2"/>
<name>A0A5C6LTA3_9BACT</name>
<dbReference type="Gene3D" id="2.60.120.1360">
    <property type="match status" value="1"/>
</dbReference>
<dbReference type="GO" id="GO:0016788">
    <property type="term" value="F:hydrolase activity, acting on ester bonds"/>
    <property type="evidence" value="ECO:0007669"/>
    <property type="project" value="UniProtKB-ARBA"/>
</dbReference>
<reference evidence="2 3" key="1">
    <citation type="submission" date="2019-08" db="EMBL/GenBank/DDBJ databases">
        <title>Whole genome sequencing of chitin degrading bacteria Chitinophaga pinensis YS16.</title>
        <authorList>
            <person name="Singh R.P."/>
            <person name="Manchanda G."/>
            <person name="Maurya I.K."/>
            <person name="Joshi N.K."/>
            <person name="Srivastava A.K."/>
        </authorList>
    </citation>
    <scope>NUCLEOTIDE SEQUENCE [LARGE SCALE GENOMIC DNA]</scope>
    <source>
        <strain evidence="2 3">YS-16</strain>
    </source>
</reference>
<comment type="caution">
    <text evidence="2">The sequence shown here is derived from an EMBL/GenBank/DDBJ whole genome shotgun (WGS) entry which is preliminary data.</text>
</comment>
<gene>
    <name evidence="2" type="ORF">FEF09_10660</name>
</gene>
<dbReference type="InterPro" id="IPR036514">
    <property type="entry name" value="SGNH_hydro_sf"/>
</dbReference>
<organism evidence="2 3">
    <name type="scientific">Chitinophaga pinensis</name>
    <dbReference type="NCBI Taxonomy" id="79329"/>
    <lineage>
        <taxon>Bacteria</taxon>
        <taxon>Pseudomonadati</taxon>
        <taxon>Bacteroidota</taxon>
        <taxon>Chitinophagia</taxon>
        <taxon>Chitinophagales</taxon>
        <taxon>Chitinophagaceae</taxon>
        <taxon>Chitinophaga</taxon>
    </lineage>
</organism>
<dbReference type="Gene3D" id="3.40.50.1110">
    <property type="entry name" value="SGNH hydrolase"/>
    <property type="match status" value="1"/>
</dbReference>
<proteinExistence type="predicted"/>